<evidence type="ECO:0000256" key="1">
    <source>
        <dbReference type="ARBA" id="ARBA00004651"/>
    </source>
</evidence>
<dbReference type="EMBL" id="QNSA01000004">
    <property type="protein sequence ID" value="RBP75156.1"/>
    <property type="molecule type" value="Genomic_DNA"/>
</dbReference>
<proteinExistence type="predicted"/>
<protein>
    <submittedName>
        <fullName evidence="9">Uncharacterized protein DUF2156</fullName>
    </submittedName>
</protein>
<evidence type="ECO:0000256" key="4">
    <source>
        <dbReference type="ARBA" id="ARBA00022989"/>
    </source>
</evidence>
<comment type="caution">
    <text evidence="9">The sequence shown here is derived from an EMBL/GenBank/DDBJ whole genome shotgun (WGS) entry which is preliminary data.</text>
</comment>
<evidence type="ECO:0000256" key="2">
    <source>
        <dbReference type="ARBA" id="ARBA00022475"/>
    </source>
</evidence>
<gene>
    <name evidence="9" type="ORF">DET51_104306</name>
    <name evidence="8" type="ORF">DET64_104306</name>
</gene>
<dbReference type="GO" id="GO:0005886">
    <property type="term" value="C:plasma membrane"/>
    <property type="evidence" value="ECO:0007669"/>
    <property type="project" value="UniProtKB-SubCell"/>
</dbReference>
<sequence length="356" mass="39838">MPASHLSAAVAPAADDRNINSSVPDPGRCHERTAEHLIRLHGSQSSSYFALQPDCRHFLSPGLGLVPYVPVKVLGQRVNVVPTRPLAGAQSMGRLLQAFEQSVPGPSLYVGVDQSLLGPLGELGYDATVMGTEFSVDLTRFSLRGKAMKQLRHARNLDRRCRIEVREQCGDEVNWHKVAGISERWRLGKAVKERELGLLTRPPVFADEWGVRKFYAYVEGELAGYVFFDPWYRHHELAGYCANILRAPPEMNRLGVLDHIILQAASQFREEGVPELSLGIAPLHGVRHCPGDRPGLRRLQNILYRYGNRLYAFQPLAYHKSRYRGRETPWFVCARELGSTRLVATLMKGTGLLALP</sequence>
<keyword evidence="3" id="KW-0812">Transmembrane</keyword>
<reference evidence="9 10" key="1">
    <citation type="submission" date="2018-07" db="EMBL/GenBank/DDBJ databases">
        <title>Freshwater and sediment microbial communities from various areas in North America, analyzing microbe dynamics in response to fracking.</title>
        <authorList>
            <person name="Lamendella R."/>
        </authorList>
    </citation>
    <scope>NUCLEOTIDE SEQUENCE [LARGE SCALE GENOMIC DNA]</scope>
    <source>
        <strain evidence="9 10">114E</strain>
        <strain evidence="8 11">114E_o</strain>
    </source>
</reference>
<accession>A0A368V3B0</accession>
<feature type="domain" description="Phosphatidylglycerol lysyltransferase C-terminal" evidence="7">
    <location>
        <begin position="38"/>
        <end position="334"/>
    </location>
</feature>
<name>A0A368V3B0_MARNT</name>
<dbReference type="SUPFAM" id="SSF55729">
    <property type="entry name" value="Acyl-CoA N-acyltransferases (Nat)"/>
    <property type="match status" value="1"/>
</dbReference>
<dbReference type="InterPro" id="IPR024320">
    <property type="entry name" value="LPG_synthase_C"/>
</dbReference>
<dbReference type="PANTHER" id="PTHR34697:SF2">
    <property type="entry name" value="PHOSPHATIDYLGLYCEROL LYSYLTRANSFERASE"/>
    <property type="match status" value="1"/>
</dbReference>
<dbReference type="Proteomes" id="UP000253065">
    <property type="component" value="Unassembled WGS sequence"/>
</dbReference>
<dbReference type="GeneID" id="31819693"/>
<keyword evidence="2" id="KW-1003">Cell membrane</keyword>
<dbReference type="Proteomes" id="UP000252795">
    <property type="component" value="Unassembled WGS sequence"/>
</dbReference>
<dbReference type="InterPro" id="IPR016181">
    <property type="entry name" value="Acyl_CoA_acyltransferase"/>
</dbReference>
<keyword evidence="11" id="KW-1185">Reference proteome</keyword>
<dbReference type="GO" id="GO:0016755">
    <property type="term" value="F:aminoacyltransferase activity"/>
    <property type="evidence" value="ECO:0007669"/>
    <property type="project" value="TreeGrafter"/>
</dbReference>
<evidence type="ECO:0000259" key="7">
    <source>
        <dbReference type="Pfam" id="PF09924"/>
    </source>
</evidence>
<evidence type="ECO:0000256" key="5">
    <source>
        <dbReference type="ARBA" id="ARBA00023136"/>
    </source>
</evidence>
<dbReference type="AlphaFoldDB" id="A0A368V3B0"/>
<keyword evidence="4" id="KW-1133">Transmembrane helix</keyword>
<dbReference type="EMBL" id="QPJB01000004">
    <property type="protein sequence ID" value="RCW35687.1"/>
    <property type="molecule type" value="Genomic_DNA"/>
</dbReference>
<feature type="compositionally biased region" description="Low complexity" evidence="6">
    <location>
        <begin position="1"/>
        <end position="13"/>
    </location>
</feature>
<comment type="subcellular location">
    <subcellularLocation>
        <location evidence="1">Cell membrane</location>
        <topology evidence="1">Multi-pass membrane protein</topology>
    </subcellularLocation>
</comment>
<feature type="region of interest" description="Disordered" evidence="6">
    <location>
        <begin position="1"/>
        <end position="26"/>
    </location>
</feature>
<dbReference type="GO" id="GO:0055091">
    <property type="term" value="P:phospholipid homeostasis"/>
    <property type="evidence" value="ECO:0007669"/>
    <property type="project" value="TreeGrafter"/>
</dbReference>
<evidence type="ECO:0000313" key="9">
    <source>
        <dbReference type="EMBL" id="RCW35687.1"/>
    </source>
</evidence>
<evidence type="ECO:0000256" key="6">
    <source>
        <dbReference type="SAM" id="MobiDB-lite"/>
    </source>
</evidence>
<evidence type="ECO:0000313" key="8">
    <source>
        <dbReference type="EMBL" id="RBP75156.1"/>
    </source>
</evidence>
<evidence type="ECO:0000313" key="10">
    <source>
        <dbReference type="Proteomes" id="UP000252795"/>
    </source>
</evidence>
<evidence type="ECO:0000313" key="11">
    <source>
        <dbReference type="Proteomes" id="UP000253065"/>
    </source>
</evidence>
<dbReference type="PANTHER" id="PTHR34697">
    <property type="entry name" value="PHOSPHATIDYLGLYCEROL LYSYLTRANSFERASE"/>
    <property type="match status" value="1"/>
</dbReference>
<dbReference type="Pfam" id="PF09924">
    <property type="entry name" value="LPG_synthase_C"/>
    <property type="match status" value="1"/>
</dbReference>
<dbReference type="RefSeq" id="WP_014420139.1">
    <property type="nucleotide sequence ID" value="NZ_CALIOX010000009.1"/>
</dbReference>
<dbReference type="InterPro" id="IPR051211">
    <property type="entry name" value="PG_lysyltransferase"/>
</dbReference>
<organism evidence="9 10">
    <name type="scientific">Marinobacter nauticus</name>
    <name type="common">Marinobacter hydrocarbonoclasticus</name>
    <name type="synonym">Marinobacter aquaeolei</name>
    <dbReference type="NCBI Taxonomy" id="2743"/>
    <lineage>
        <taxon>Bacteria</taxon>
        <taxon>Pseudomonadati</taxon>
        <taxon>Pseudomonadota</taxon>
        <taxon>Gammaproteobacteria</taxon>
        <taxon>Pseudomonadales</taxon>
        <taxon>Marinobacteraceae</taxon>
        <taxon>Marinobacter</taxon>
    </lineage>
</organism>
<keyword evidence="5" id="KW-0472">Membrane</keyword>
<evidence type="ECO:0000256" key="3">
    <source>
        <dbReference type="ARBA" id="ARBA00022692"/>
    </source>
</evidence>